<organism evidence="2 3">
    <name type="scientific">Halosimplex rubrum</name>
    <dbReference type="NCBI Taxonomy" id="869889"/>
    <lineage>
        <taxon>Archaea</taxon>
        <taxon>Methanobacteriati</taxon>
        <taxon>Methanobacteriota</taxon>
        <taxon>Stenosarchaea group</taxon>
        <taxon>Halobacteria</taxon>
        <taxon>Halobacteriales</taxon>
        <taxon>Haloarculaceae</taxon>
        <taxon>Halosimplex</taxon>
    </lineage>
</organism>
<name>A0A7D5TKR0_9EURY</name>
<sequence length="125" mass="14347">MLLGLRRISMTGIVDSLPDRPLNMKDYEALDESSAPIQALPVSWFDEELIYSLAVFLTRGEEPTSVIVAFDEANEAWVVVDRPDPDRGFDELGELLYPWFEETYEEIPDELAIVPPDYDRFDEFA</sequence>
<dbReference type="GeneID" id="56077363"/>
<evidence type="ECO:0000259" key="1">
    <source>
        <dbReference type="Pfam" id="PF25912"/>
    </source>
</evidence>
<reference evidence="2 3" key="1">
    <citation type="submission" date="2020-07" db="EMBL/GenBank/DDBJ databases">
        <title>Halosimplex pelagicum sp. nov. and Halosimplex rubrum sp. nov., isolated from salted brown alga Laminaria, and emended description of the genus Halosimplex.</title>
        <authorList>
            <person name="Cui H."/>
        </authorList>
    </citation>
    <scope>NUCLEOTIDE SEQUENCE [LARGE SCALE GENOMIC DNA]</scope>
    <source>
        <strain evidence="2 3">R27</strain>
    </source>
</reference>
<gene>
    <name evidence="2" type="ORF">HZS55_05830</name>
</gene>
<proteinExistence type="predicted"/>
<dbReference type="KEGG" id="hrr:HZS55_05830"/>
<dbReference type="AlphaFoldDB" id="A0A7D5TKR0"/>
<keyword evidence="3" id="KW-1185">Reference proteome</keyword>
<protein>
    <recommendedName>
        <fullName evidence="1">DUF7964 domain-containing protein</fullName>
    </recommendedName>
</protein>
<accession>A0A7D5TKR0</accession>
<dbReference type="InterPro" id="IPR058270">
    <property type="entry name" value="DUF7964"/>
</dbReference>
<feature type="domain" description="DUF7964" evidence="1">
    <location>
        <begin position="14"/>
        <end position="86"/>
    </location>
</feature>
<dbReference type="Pfam" id="PF25912">
    <property type="entry name" value="DUF7964"/>
    <property type="match status" value="1"/>
</dbReference>
<dbReference type="RefSeq" id="WP_179910786.1">
    <property type="nucleotide sequence ID" value="NZ_CP058910.1"/>
</dbReference>
<evidence type="ECO:0000313" key="2">
    <source>
        <dbReference type="EMBL" id="QLH76852.1"/>
    </source>
</evidence>
<evidence type="ECO:0000313" key="3">
    <source>
        <dbReference type="Proteomes" id="UP000509667"/>
    </source>
</evidence>
<dbReference type="Proteomes" id="UP000509667">
    <property type="component" value="Chromosome"/>
</dbReference>
<dbReference type="EMBL" id="CP058910">
    <property type="protein sequence ID" value="QLH76852.1"/>
    <property type="molecule type" value="Genomic_DNA"/>
</dbReference>